<feature type="transmembrane region" description="Helical" evidence="8">
    <location>
        <begin position="443"/>
        <end position="465"/>
    </location>
</feature>
<dbReference type="InterPro" id="IPR002159">
    <property type="entry name" value="CD36_fam"/>
</dbReference>
<keyword evidence="10" id="KW-1185">Reference proteome</keyword>
<dbReference type="GO" id="GO:0005886">
    <property type="term" value="C:plasma membrane"/>
    <property type="evidence" value="ECO:0007669"/>
    <property type="project" value="UniProtKB-SubCell"/>
</dbReference>
<evidence type="ECO:0000256" key="8">
    <source>
        <dbReference type="SAM" id="Phobius"/>
    </source>
</evidence>
<dbReference type="GO" id="GO:0005044">
    <property type="term" value="F:scavenger receptor activity"/>
    <property type="evidence" value="ECO:0007669"/>
    <property type="project" value="TreeGrafter"/>
</dbReference>
<sequence>MVMPQIRSMKFYILGATGALMSVIGTVLFFTWSSIFENILQSQMKLTPDSHAFYLWKHTPVPMYMNFYFHNWTNPEELLTNKPILRQMGPYRFNVEEKKTDLTHNDNGTVTFRISRRWFFDPENSNGSLDDIVTTLNAVAMSAANSVKDSSLFMTGPLSLAMNKFDSKIYIRKKVGDLLFFGYSDPLIDIASSLPAFMGVDIPFDKFAWFYKRNESSDFEGILNMDTGENDINNLGILHNWNYNNVTNFFDEPCGMINGSAGELFPPNQTKNQPIEFFTPDLCRSLMLPFEKETEIHGIKAYKYTGNEYSFDNGTLDPNNECFCNGQCSPSGVLNVTACRFGAPGFVSFPHFYLADQYYHNQVDGMKPDADKHNMYITLEPNTGIPLDVAARFQINILLSAVEKISMFKNVPTIYFPMIWFEQRATITNGLAWQVKLALAAPLIGEICSLLCVLAGVIITLYYIVIMFSLFKRPKEVIIDLKEEPVIKPLIKSKRIEIITGRDEELRPIENGV</sequence>
<comment type="similarity">
    <text evidence="2">Belongs to the CD36 family.</text>
</comment>
<dbReference type="GO" id="GO:0005737">
    <property type="term" value="C:cytoplasm"/>
    <property type="evidence" value="ECO:0007669"/>
    <property type="project" value="TreeGrafter"/>
</dbReference>
<reference evidence="9 10" key="1">
    <citation type="submission" date="2022-12" db="EMBL/GenBank/DDBJ databases">
        <title>Chromosome-level genome assembly of true bugs.</title>
        <authorList>
            <person name="Ma L."/>
            <person name="Li H."/>
        </authorList>
    </citation>
    <scope>NUCLEOTIDE SEQUENCE [LARGE SCALE GENOMIC DNA]</scope>
    <source>
        <strain evidence="9">Lab_2022b</strain>
    </source>
</reference>
<dbReference type="Proteomes" id="UP001461498">
    <property type="component" value="Unassembled WGS sequence"/>
</dbReference>
<evidence type="ECO:0000313" key="9">
    <source>
        <dbReference type="EMBL" id="KAK9507971.1"/>
    </source>
</evidence>
<dbReference type="Pfam" id="PF01130">
    <property type="entry name" value="CD36"/>
    <property type="match status" value="1"/>
</dbReference>
<gene>
    <name evidence="9" type="ORF">O3M35_007726</name>
</gene>
<dbReference type="EMBL" id="JAPXFL010000004">
    <property type="protein sequence ID" value="KAK9507971.1"/>
    <property type="molecule type" value="Genomic_DNA"/>
</dbReference>
<evidence type="ECO:0000313" key="10">
    <source>
        <dbReference type="Proteomes" id="UP001461498"/>
    </source>
</evidence>
<evidence type="ECO:0000256" key="1">
    <source>
        <dbReference type="ARBA" id="ARBA00004236"/>
    </source>
</evidence>
<keyword evidence="6 8" id="KW-0472">Membrane</keyword>
<evidence type="ECO:0008006" key="11">
    <source>
        <dbReference type="Google" id="ProtNLM"/>
    </source>
</evidence>
<dbReference type="PANTHER" id="PTHR11923">
    <property type="entry name" value="SCAVENGER RECEPTOR CLASS B TYPE-1 SR-B1"/>
    <property type="match status" value="1"/>
</dbReference>
<evidence type="ECO:0000256" key="3">
    <source>
        <dbReference type="ARBA" id="ARBA00022475"/>
    </source>
</evidence>
<keyword evidence="4 8" id="KW-0812">Transmembrane</keyword>
<feature type="transmembrane region" description="Helical" evidence="8">
    <location>
        <begin position="12"/>
        <end position="32"/>
    </location>
</feature>
<evidence type="ECO:0000256" key="7">
    <source>
        <dbReference type="ARBA" id="ARBA00023180"/>
    </source>
</evidence>
<organism evidence="9 10">
    <name type="scientific">Rhynocoris fuscipes</name>
    <dbReference type="NCBI Taxonomy" id="488301"/>
    <lineage>
        <taxon>Eukaryota</taxon>
        <taxon>Metazoa</taxon>
        <taxon>Ecdysozoa</taxon>
        <taxon>Arthropoda</taxon>
        <taxon>Hexapoda</taxon>
        <taxon>Insecta</taxon>
        <taxon>Pterygota</taxon>
        <taxon>Neoptera</taxon>
        <taxon>Paraneoptera</taxon>
        <taxon>Hemiptera</taxon>
        <taxon>Heteroptera</taxon>
        <taxon>Panheteroptera</taxon>
        <taxon>Cimicomorpha</taxon>
        <taxon>Reduviidae</taxon>
        <taxon>Harpactorinae</taxon>
        <taxon>Harpactorini</taxon>
        <taxon>Rhynocoris</taxon>
    </lineage>
</organism>
<comment type="caution">
    <text evidence="9">The sequence shown here is derived from an EMBL/GenBank/DDBJ whole genome shotgun (WGS) entry which is preliminary data.</text>
</comment>
<dbReference type="AlphaFoldDB" id="A0AAW1DB86"/>
<keyword evidence="3" id="KW-1003">Cell membrane</keyword>
<proteinExistence type="inferred from homology"/>
<keyword evidence="7" id="KW-0325">Glycoprotein</keyword>
<dbReference type="PANTHER" id="PTHR11923:SF93">
    <property type="entry name" value="GH07959P-RELATED"/>
    <property type="match status" value="1"/>
</dbReference>
<protein>
    <recommendedName>
        <fullName evidence="11">Protein croquemort</fullName>
    </recommendedName>
</protein>
<evidence type="ECO:0000256" key="4">
    <source>
        <dbReference type="ARBA" id="ARBA00022692"/>
    </source>
</evidence>
<comment type="subcellular location">
    <subcellularLocation>
        <location evidence="1">Cell membrane</location>
    </subcellularLocation>
</comment>
<evidence type="ECO:0000256" key="6">
    <source>
        <dbReference type="ARBA" id="ARBA00023136"/>
    </source>
</evidence>
<accession>A0AAW1DB86</accession>
<evidence type="ECO:0000256" key="5">
    <source>
        <dbReference type="ARBA" id="ARBA00022989"/>
    </source>
</evidence>
<evidence type="ECO:0000256" key="2">
    <source>
        <dbReference type="ARBA" id="ARBA00010532"/>
    </source>
</evidence>
<dbReference type="PRINTS" id="PR01609">
    <property type="entry name" value="CD36FAMILY"/>
</dbReference>
<keyword evidence="5 8" id="KW-1133">Transmembrane helix</keyword>
<name>A0AAW1DB86_9HEMI</name>